<accession>A0A4Y8WNW2</accession>
<evidence type="ECO:0000313" key="2">
    <source>
        <dbReference type="Proteomes" id="UP000297225"/>
    </source>
</evidence>
<sequence>MNDFKSLKIEFNGFYSFAIYSSRKDKGIGLEVVFASKERDSGAWKYLPLRILVHFLTLVLEWYRL</sequence>
<keyword evidence="2" id="KW-1185">Reference proteome</keyword>
<comment type="caution">
    <text evidence="1">The sequence shown here is derived from an EMBL/GenBank/DDBJ whole genome shotgun (WGS) entry which is preliminary data.</text>
</comment>
<gene>
    <name evidence="1" type="ORF">E4P47_09485</name>
</gene>
<proteinExistence type="predicted"/>
<reference evidence="1 2" key="1">
    <citation type="submission" date="2019-03" db="EMBL/GenBank/DDBJ databases">
        <title>Porphyromonas levii Isolated from the Uterus of Dairy Cows.</title>
        <authorList>
            <person name="Francis A.M."/>
        </authorList>
    </citation>
    <scope>NUCLEOTIDE SEQUENCE [LARGE SCALE GENOMIC DNA]</scope>
    <source>
        <strain evidence="1 2">AF5678</strain>
    </source>
</reference>
<dbReference type="EMBL" id="SPNC01000233">
    <property type="protein sequence ID" value="TFH93973.1"/>
    <property type="molecule type" value="Genomic_DNA"/>
</dbReference>
<name>A0A4Y8WNW2_9PORP</name>
<dbReference type="Proteomes" id="UP000297225">
    <property type="component" value="Unassembled WGS sequence"/>
</dbReference>
<evidence type="ECO:0000313" key="1">
    <source>
        <dbReference type="EMBL" id="TFH93973.1"/>
    </source>
</evidence>
<dbReference type="AlphaFoldDB" id="A0A4Y8WNW2"/>
<organism evidence="1 2">
    <name type="scientific">Porphyromonas levii</name>
    <dbReference type="NCBI Taxonomy" id="28114"/>
    <lineage>
        <taxon>Bacteria</taxon>
        <taxon>Pseudomonadati</taxon>
        <taxon>Bacteroidota</taxon>
        <taxon>Bacteroidia</taxon>
        <taxon>Bacteroidales</taxon>
        <taxon>Porphyromonadaceae</taxon>
        <taxon>Porphyromonas</taxon>
    </lineage>
</organism>
<protein>
    <submittedName>
        <fullName evidence="1">Uncharacterized protein</fullName>
    </submittedName>
</protein>